<evidence type="ECO:0000313" key="7">
    <source>
        <dbReference type="Proteomes" id="UP001347796"/>
    </source>
</evidence>
<comment type="subcellular location">
    <subcellularLocation>
        <location evidence="1">Secreted</location>
    </subcellularLocation>
</comment>
<keyword evidence="5" id="KW-0812">Transmembrane</keyword>
<name>A0AAN8Q2M4_PATCE</name>
<dbReference type="EMBL" id="JAZGQO010000002">
    <property type="protein sequence ID" value="KAK6190220.1"/>
    <property type="molecule type" value="Genomic_DNA"/>
</dbReference>
<feature type="transmembrane region" description="Helical" evidence="5">
    <location>
        <begin position="21"/>
        <end position="42"/>
    </location>
</feature>
<proteinExistence type="inferred from homology"/>
<accession>A0AAN8Q2M4</accession>
<dbReference type="Pfam" id="PF06083">
    <property type="entry name" value="IL17"/>
    <property type="match status" value="1"/>
</dbReference>
<dbReference type="Gene3D" id="2.10.90.10">
    <property type="entry name" value="Cystine-knot cytokines"/>
    <property type="match status" value="1"/>
</dbReference>
<dbReference type="AlphaFoldDB" id="A0AAN8Q2M4"/>
<evidence type="ECO:0000256" key="1">
    <source>
        <dbReference type="ARBA" id="ARBA00004613"/>
    </source>
</evidence>
<dbReference type="InterPro" id="IPR010345">
    <property type="entry name" value="IL-17_fam"/>
</dbReference>
<dbReference type="GO" id="GO:0005125">
    <property type="term" value="F:cytokine activity"/>
    <property type="evidence" value="ECO:0007669"/>
    <property type="project" value="InterPro"/>
</dbReference>
<dbReference type="InterPro" id="IPR029034">
    <property type="entry name" value="Cystine-knot_cytokine"/>
</dbReference>
<keyword evidence="5" id="KW-0472">Membrane</keyword>
<keyword evidence="7" id="KW-1185">Reference proteome</keyword>
<evidence type="ECO:0000256" key="2">
    <source>
        <dbReference type="ARBA" id="ARBA00007236"/>
    </source>
</evidence>
<comment type="caution">
    <text evidence="6">The sequence shown here is derived from an EMBL/GenBank/DDBJ whole genome shotgun (WGS) entry which is preliminary data.</text>
</comment>
<evidence type="ECO:0000313" key="6">
    <source>
        <dbReference type="EMBL" id="KAK6190220.1"/>
    </source>
</evidence>
<evidence type="ECO:0000256" key="3">
    <source>
        <dbReference type="ARBA" id="ARBA00022525"/>
    </source>
</evidence>
<dbReference type="GO" id="GO:0005576">
    <property type="term" value="C:extracellular region"/>
    <property type="evidence" value="ECO:0007669"/>
    <property type="project" value="UniProtKB-SubCell"/>
</dbReference>
<protein>
    <submittedName>
        <fullName evidence="6">Uncharacterized protein</fullName>
    </submittedName>
</protein>
<keyword evidence="3" id="KW-0964">Secreted</keyword>
<keyword evidence="4" id="KW-0732">Signal</keyword>
<reference evidence="6 7" key="1">
    <citation type="submission" date="2024-01" db="EMBL/GenBank/DDBJ databases">
        <title>The genome of the rayed Mediterranean limpet Patella caerulea (Linnaeus, 1758).</title>
        <authorList>
            <person name="Anh-Thu Weber A."/>
            <person name="Halstead-Nussloch G."/>
        </authorList>
    </citation>
    <scope>NUCLEOTIDE SEQUENCE [LARGE SCALE GENOMIC DNA]</scope>
    <source>
        <strain evidence="6">AATW-2023a</strain>
        <tissue evidence="6">Whole specimen</tissue>
    </source>
</reference>
<comment type="similarity">
    <text evidence="2">Belongs to the IL-17 family.</text>
</comment>
<evidence type="ECO:0000256" key="4">
    <source>
        <dbReference type="ARBA" id="ARBA00022729"/>
    </source>
</evidence>
<evidence type="ECO:0000256" key="5">
    <source>
        <dbReference type="SAM" id="Phobius"/>
    </source>
</evidence>
<dbReference type="SUPFAM" id="SSF57501">
    <property type="entry name" value="Cystine-knot cytokines"/>
    <property type="match status" value="1"/>
</dbReference>
<organism evidence="6 7">
    <name type="scientific">Patella caerulea</name>
    <name type="common">Rayed Mediterranean limpet</name>
    <dbReference type="NCBI Taxonomy" id="87958"/>
    <lineage>
        <taxon>Eukaryota</taxon>
        <taxon>Metazoa</taxon>
        <taxon>Spiralia</taxon>
        <taxon>Lophotrochozoa</taxon>
        <taxon>Mollusca</taxon>
        <taxon>Gastropoda</taxon>
        <taxon>Patellogastropoda</taxon>
        <taxon>Patelloidea</taxon>
        <taxon>Patellidae</taxon>
        <taxon>Patella</taxon>
    </lineage>
</organism>
<gene>
    <name evidence="6" type="ORF">SNE40_002139</name>
</gene>
<sequence length="189" mass="20827">MNLFAQFHKNTRKTLDVAGMWLVWNLLCVLVGTACSSGVPLADYSHPDFNNLLVPVSCPNITDSIGENSKNSTFRHSNGSCPAALSTAANATLGSRSTCPWEISQEFLPTGYIPPVLNFARCLCYRSVGHGGTYRCEEVRHAIVVLKPTGCSSGFYTYEKEQRTIAVGCTNAKPRTRKRATNRRISWSF</sequence>
<keyword evidence="5" id="KW-1133">Transmembrane helix</keyword>
<dbReference type="Proteomes" id="UP001347796">
    <property type="component" value="Unassembled WGS sequence"/>
</dbReference>